<feature type="domain" description="Mannose-1-phosphate guanyltransferase C-terminal" evidence="3">
    <location>
        <begin position="252"/>
        <end position="329"/>
    </location>
</feature>
<accession>A0A2M8P1I7</accession>
<evidence type="ECO:0000259" key="3">
    <source>
        <dbReference type="Pfam" id="PF25087"/>
    </source>
</evidence>
<keyword evidence="4" id="KW-0808">Transferase</keyword>
<dbReference type="CDD" id="cd04181">
    <property type="entry name" value="NTP_transferase"/>
    <property type="match status" value="1"/>
</dbReference>
<dbReference type="Gene3D" id="2.160.10.10">
    <property type="entry name" value="Hexapeptide repeat proteins"/>
    <property type="match status" value="1"/>
</dbReference>
<dbReference type="Pfam" id="PF00483">
    <property type="entry name" value="NTP_transferase"/>
    <property type="match status" value="1"/>
</dbReference>
<dbReference type="InterPro" id="IPR005835">
    <property type="entry name" value="NTP_transferase_dom"/>
</dbReference>
<gene>
    <name evidence="4" type="ORF">CUN51_03510</name>
</gene>
<dbReference type="GO" id="GO:0016740">
    <property type="term" value="F:transferase activity"/>
    <property type="evidence" value="ECO:0007669"/>
    <property type="project" value="UniProtKB-KW"/>
</dbReference>
<reference evidence="4 5" key="1">
    <citation type="submission" date="2017-11" db="EMBL/GenBank/DDBJ databases">
        <title>Evolution of Phototrophy in the Chloroflexi Phylum Driven by Horizontal Gene Transfer.</title>
        <authorList>
            <person name="Ward L.M."/>
            <person name="Hemp J."/>
            <person name="Shih P.M."/>
            <person name="Mcglynn S.E."/>
            <person name="Fischer W."/>
        </authorList>
    </citation>
    <scope>NUCLEOTIDE SEQUENCE [LARGE SCALE GENOMIC DNA]</scope>
    <source>
        <strain evidence="4">CP2_2F</strain>
    </source>
</reference>
<dbReference type="Pfam" id="PF25087">
    <property type="entry name" value="GMPPB_C"/>
    <property type="match status" value="1"/>
</dbReference>
<evidence type="ECO:0000313" key="5">
    <source>
        <dbReference type="Proteomes" id="UP000228921"/>
    </source>
</evidence>
<comment type="caution">
    <text evidence="4">The sequence shown here is derived from an EMBL/GenBank/DDBJ whole genome shotgun (WGS) entry which is preliminary data.</text>
</comment>
<organism evidence="4 5">
    <name type="scientific">Candidatus Thermofonsia Clade 1 bacterium</name>
    <dbReference type="NCBI Taxonomy" id="2364210"/>
    <lineage>
        <taxon>Bacteria</taxon>
        <taxon>Bacillati</taxon>
        <taxon>Chloroflexota</taxon>
        <taxon>Candidatus Thermofontia</taxon>
        <taxon>Candidatus Thermofonsia Clade 1</taxon>
    </lineage>
</organism>
<sequence length="331" mass="36970">MKVVIPLAGFGTRLRPHTFTKPKPLINVAGKAVLGHLLDKLLPLNVEEYIFIVGYLGDQVEAYVRANYPIKARFVEQTEMLGQAHAIYLAKDHLQDDTPVFVIFVDTLFEADLGDLAQPGRDALIFVKEVDDPRPFGVVTLNERGEITRFVEKPPTTENKLVVVGLYYFQRSLPLLAAIEQLMARKIMTKNEYFLADAMQLMVQDGMIFHTRQVSEWLDCGRADTVLATNRYLLEHGHDNSAELNHHIQTIIIPPVRIDPSARIKRSVIGPHVTIAANAVIEDCLVRDSIIDEGAFCKESLLAQSLVGRNARVEGRFRSVNVGDSSVLGFA</sequence>
<evidence type="ECO:0000313" key="4">
    <source>
        <dbReference type="EMBL" id="PJF31411.1"/>
    </source>
</evidence>
<dbReference type="AlphaFoldDB" id="A0A2M8P1I7"/>
<dbReference type="Gene3D" id="3.90.550.10">
    <property type="entry name" value="Spore Coat Polysaccharide Biosynthesis Protein SpsA, Chain A"/>
    <property type="match status" value="1"/>
</dbReference>
<feature type="domain" description="Nucleotidyl transferase" evidence="2">
    <location>
        <begin position="4"/>
        <end position="233"/>
    </location>
</feature>
<dbReference type="SUPFAM" id="SSF53448">
    <property type="entry name" value="Nucleotide-diphospho-sugar transferases"/>
    <property type="match status" value="1"/>
</dbReference>
<evidence type="ECO:0000259" key="2">
    <source>
        <dbReference type="Pfam" id="PF00483"/>
    </source>
</evidence>
<dbReference type="Proteomes" id="UP000228921">
    <property type="component" value="Unassembled WGS sequence"/>
</dbReference>
<dbReference type="PANTHER" id="PTHR22572">
    <property type="entry name" value="SUGAR-1-PHOSPHATE GUANYL TRANSFERASE"/>
    <property type="match status" value="1"/>
</dbReference>
<protein>
    <submittedName>
        <fullName evidence="4">Nucleotidyltransferase</fullName>
    </submittedName>
</protein>
<evidence type="ECO:0000256" key="1">
    <source>
        <dbReference type="ARBA" id="ARBA00007274"/>
    </source>
</evidence>
<dbReference type="InterPro" id="IPR056729">
    <property type="entry name" value="GMPPB_C"/>
</dbReference>
<dbReference type="InterPro" id="IPR029044">
    <property type="entry name" value="Nucleotide-diphossugar_trans"/>
</dbReference>
<proteinExistence type="inferred from homology"/>
<comment type="similarity">
    <text evidence="1">Belongs to the transferase hexapeptide repeat family.</text>
</comment>
<dbReference type="InterPro" id="IPR050486">
    <property type="entry name" value="Mannose-1P_guanyltransferase"/>
</dbReference>
<name>A0A2M8P1I7_9CHLR</name>
<dbReference type="EMBL" id="PGTK01000003">
    <property type="protein sequence ID" value="PJF31411.1"/>
    <property type="molecule type" value="Genomic_DNA"/>
</dbReference>